<sequence length="94" mass="10224">MFGKRNAPEVCMLCRAPIPDGVRFMAVDKWYVDNVLKGTKPPNRSAARGPQGQQLWGAHIDCVRAASDVFCAFCGKGVIDGDEVAAIETLEAER</sequence>
<reference evidence="2" key="1">
    <citation type="journal article" date="2019" name="Int. J. Syst. Evol. Microbiol.">
        <title>The Global Catalogue of Microorganisms (GCM) 10K type strain sequencing project: providing services to taxonomists for standard genome sequencing and annotation.</title>
        <authorList>
            <consortium name="The Broad Institute Genomics Platform"/>
            <consortium name="The Broad Institute Genome Sequencing Center for Infectious Disease"/>
            <person name="Wu L."/>
            <person name="Ma J."/>
        </authorList>
    </citation>
    <scope>NUCLEOTIDE SEQUENCE [LARGE SCALE GENOMIC DNA]</scope>
    <source>
        <strain evidence="2">JCM 31486</strain>
    </source>
</reference>
<feature type="non-terminal residue" evidence="1">
    <location>
        <position position="94"/>
    </location>
</feature>
<gene>
    <name evidence="1" type="ORF">ACFQ1S_12860</name>
</gene>
<evidence type="ECO:0000313" key="1">
    <source>
        <dbReference type="EMBL" id="MFD1046383.1"/>
    </source>
</evidence>
<comment type="caution">
    <text evidence="1">The sequence shown here is derived from an EMBL/GenBank/DDBJ whole genome shotgun (WGS) entry which is preliminary data.</text>
</comment>
<evidence type="ECO:0000313" key="2">
    <source>
        <dbReference type="Proteomes" id="UP001597045"/>
    </source>
</evidence>
<organism evidence="1 2">
    <name type="scientific">Kibdelosporangium lantanae</name>
    <dbReference type="NCBI Taxonomy" id="1497396"/>
    <lineage>
        <taxon>Bacteria</taxon>
        <taxon>Bacillati</taxon>
        <taxon>Actinomycetota</taxon>
        <taxon>Actinomycetes</taxon>
        <taxon>Pseudonocardiales</taxon>
        <taxon>Pseudonocardiaceae</taxon>
        <taxon>Kibdelosporangium</taxon>
    </lineage>
</organism>
<proteinExistence type="predicted"/>
<dbReference type="Proteomes" id="UP001597045">
    <property type="component" value="Unassembled WGS sequence"/>
</dbReference>
<accession>A0ABW3M730</accession>
<protein>
    <submittedName>
        <fullName evidence="1">Uncharacterized protein</fullName>
    </submittedName>
</protein>
<dbReference type="EMBL" id="JBHTIS010000634">
    <property type="protein sequence ID" value="MFD1046383.1"/>
    <property type="molecule type" value="Genomic_DNA"/>
</dbReference>
<keyword evidence="2" id="KW-1185">Reference proteome</keyword>
<name>A0ABW3M730_9PSEU</name>